<evidence type="ECO:0000256" key="1">
    <source>
        <dbReference type="ARBA" id="ARBA00004141"/>
    </source>
</evidence>
<keyword evidence="2 6" id="KW-0813">Transport</keyword>
<dbReference type="PANTHER" id="PTHR11101:SF80">
    <property type="entry name" value="PHOSPHATE TRANSPORTER"/>
    <property type="match status" value="1"/>
</dbReference>
<feature type="transmembrane region" description="Helical" evidence="6">
    <location>
        <begin position="12"/>
        <end position="32"/>
    </location>
</feature>
<feature type="transmembrane region" description="Helical" evidence="6">
    <location>
        <begin position="186"/>
        <end position="206"/>
    </location>
</feature>
<keyword evidence="8" id="KW-1185">Reference proteome</keyword>
<proteinExistence type="inferred from homology"/>
<comment type="subcellular location">
    <subcellularLocation>
        <location evidence="1 6">Membrane</location>
        <topology evidence="1 6">Multi-pass membrane protein</topology>
    </subcellularLocation>
</comment>
<protein>
    <recommendedName>
        <fullName evidence="6">Phosphate transporter</fullName>
    </recommendedName>
</protein>
<evidence type="ECO:0000256" key="3">
    <source>
        <dbReference type="ARBA" id="ARBA00022692"/>
    </source>
</evidence>
<gene>
    <name evidence="7" type="ORF">CINF_1304</name>
</gene>
<dbReference type="KEGG" id="cinf:CINF_1304"/>
<keyword evidence="4 6" id="KW-1133">Transmembrane helix</keyword>
<dbReference type="AlphaFoldDB" id="A0A7H9CLV5"/>
<name>A0A7H9CLV5_9BACT</name>
<dbReference type="InterPro" id="IPR001204">
    <property type="entry name" value="Phos_transporter"/>
</dbReference>
<evidence type="ECO:0000256" key="6">
    <source>
        <dbReference type="RuleBase" id="RU363058"/>
    </source>
</evidence>
<dbReference type="Proteomes" id="UP000509414">
    <property type="component" value="Chromosome"/>
</dbReference>
<comment type="similarity">
    <text evidence="6">Belongs to the inorganic phosphate transporter (PiT) (TC 2.A.20) family.</text>
</comment>
<feature type="transmembrane region" description="Helical" evidence="6">
    <location>
        <begin position="366"/>
        <end position="384"/>
    </location>
</feature>
<feature type="transmembrane region" description="Helical" evidence="6">
    <location>
        <begin position="412"/>
        <end position="431"/>
    </location>
</feature>
<dbReference type="Pfam" id="PF01384">
    <property type="entry name" value="PHO4"/>
    <property type="match status" value="1"/>
</dbReference>
<evidence type="ECO:0000313" key="7">
    <source>
        <dbReference type="EMBL" id="QLI05789.1"/>
    </source>
</evidence>
<keyword evidence="5 6" id="KW-0472">Membrane</keyword>
<dbReference type="PANTHER" id="PTHR11101">
    <property type="entry name" value="PHOSPHATE TRANSPORTER"/>
    <property type="match status" value="1"/>
</dbReference>
<organism evidence="7 8">
    <name type="scientific">Candidatus Campylobacter infans</name>
    <dbReference type="NCBI Taxonomy" id="2561898"/>
    <lineage>
        <taxon>Bacteria</taxon>
        <taxon>Pseudomonadati</taxon>
        <taxon>Campylobacterota</taxon>
        <taxon>Epsilonproteobacteria</taxon>
        <taxon>Campylobacterales</taxon>
        <taxon>Campylobacteraceae</taxon>
        <taxon>Campylobacter</taxon>
    </lineage>
</organism>
<reference evidence="7 8" key="1">
    <citation type="submission" date="2020-02" db="EMBL/GenBank/DDBJ databases">
        <title>Complete genome sequence of the novel Campylobacter species Candidatus Campylobacter infans.</title>
        <authorList>
            <person name="Duim B."/>
            <person name="Zomer A."/>
            <person name="van der Graaf L."/>
            <person name="Wagenaar J."/>
        </authorList>
    </citation>
    <scope>NUCLEOTIDE SEQUENCE [LARGE SCALE GENOMIC DNA]</scope>
    <source>
        <strain evidence="7 8">19S00001</strain>
    </source>
</reference>
<keyword evidence="6" id="KW-0592">Phosphate transport</keyword>
<feature type="transmembrane region" description="Helical" evidence="6">
    <location>
        <begin position="500"/>
        <end position="522"/>
    </location>
</feature>
<keyword evidence="3 6" id="KW-0812">Transmembrane</keyword>
<dbReference type="EMBL" id="CP049075">
    <property type="protein sequence ID" value="QLI05789.1"/>
    <property type="molecule type" value="Genomic_DNA"/>
</dbReference>
<dbReference type="RefSeq" id="WP_240156100.1">
    <property type="nucleotide sequence ID" value="NZ_CP049075.1"/>
</dbReference>
<feature type="transmembrane region" description="Helical" evidence="6">
    <location>
        <begin position="38"/>
        <end position="57"/>
    </location>
</feature>
<evidence type="ECO:0000256" key="2">
    <source>
        <dbReference type="ARBA" id="ARBA00022448"/>
    </source>
</evidence>
<dbReference type="GO" id="GO:0035435">
    <property type="term" value="P:phosphate ion transmembrane transport"/>
    <property type="evidence" value="ECO:0007669"/>
    <property type="project" value="TreeGrafter"/>
</dbReference>
<dbReference type="GO" id="GO:0005315">
    <property type="term" value="F:phosphate transmembrane transporter activity"/>
    <property type="evidence" value="ECO:0007669"/>
    <property type="project" value="InterPro"/>
</dbReference>
<feature type="transmembrane region" description="Helical" evidence="6">
    <location>
        <begin position="117"/>
        <end position="136"/>
    </location>
</feature>
<feature type="transmembrane region" description="Helical" evidence="6">
    <location>
        <begin position="298"/>
        <end position="320"/>
    </location>
</feature>
<feature type="transmembrane region" description="Helical" evidence="6">
    <location>
        <begin position="148"/>
        <end position="166"/>
    </location>
</feature>
<evidence type="ECO:0000256" key="4">
    <source>
        <dbReference type="ARBA" id="ARBA00022989"/>
    </source>
</evidence>
<sequence length="528" mass="57012">MFRGIFAGKDNLFALIFFIISVFAFFIWGYNYIPSNHLLLFILASVFGIFMAFNIGGNDVANSFGTSVGAKTLTIKQALIIAAVFELSGAIFAGGEVTSTIRSGIISLSDQSSVPPMAFAGVMMGALFSAGAWLFVATKFGMPVSTTHSIVGGIIGAGITMGMIHFGTWSDTAGLIKWSKVLEIVASWFISPVAGGIIAYMVFGYVKTKIITPSVQLHEKVKTLKKERKTYKNQYFKELSTKSEAEQLSALRKVAAAAEEDDEDDITNTVAVRSEYRDQLRRMKKNERSIDVLKYMRMNIPIVAACGAAVVSASLLFKGLKNLKLDFSVAETLWMIFVISICAYLISFAIVNMIKKDNPIKGINRVFGWFQIFTASSFAFSHGANDIANAVGPFAAILDVLKTSSINSSSPVPFIAMATFGVALVVGLWFLGKEVITTVGSKLAHIEPTTGFSAELASSVVILVATHMGLPISSTHVLIGAVLGIGLYNKSANWSLLKPIGLAWVITIPAAMLGSAFCYWILHMLLID</sequence>
<feature type="transmembrane region" description="Helical" evidence="6">
    <location>
        <begin position="332"/>
        <end position="354"/>
    </location>
</feature>
<evidence type="ECO:0000256" key="5">
    <source>
        <dbReference type="ARBA" id="ARBA00023136"/>
    </source>
</evidence>
<evidence type="ECO:0000313" key="8">
    <source>
        <dbReference type="Proteomes" id="UP000509414"/>
    </source>
</evidence>
<dbReference type="GO" id="GO:0016020">
    <property type="term" value="C:membrane"/>
    <property type="evidence" value="ECO:0007669"/>
    <property type="project" value="UniProtKB-SubCell"/>
</dbReference>
<feature type="transmembrane region" description="Helical" evidence="6">
    <location>
        <begin position="470"/>
        <end position="488"/>
    </location>
</feature>
<feature type="transmembrane region" description="Helical" evidence="6">
    <location>
        <begin position="78"/>
        <end position="97"/>
    </location>
</feature>
<accession>A0A7H9CLV5</accession>